<feature type="transmembrane region" description="Helical" evidence="6">
    <location>
        <begin position="349"/>
        <end position="368"/>
    </location>
</feature>
<dbReference type="PANTHER" id="PTHR24064">
    <property type="entry name" value="SOLUTE CARRIER FAMILY 22 MEMBER"/>
    <property type="match status" value="1"/>
</dbReference>
<feature type="transmembrane region" description="Helical" evidence="6">
    <location>
        <begin position="237"/>
        <end position="256"/>
    </location>
</feature>
<dbReference type="InterPro" id="IPR011701">
    <property type="entry name" value="MFS"/>
</dbReference>
<evidence type="ECO:0000256" key="2">
    <source>
        <dbReference type="ARBA" id="ARBA00022692"/>
    </source>
</evidence>
<comment type="subcellular location">
    <subcellularLocation>
        <location evidence="1">Membrane</location>
        <topology evidence="1">Multi-pass membrane protein</topology>
    </subcellularLocation>
</comment>
<evidence type="ECO:0000256" key="3">
    <source>
        <dbReference type="ARBA" id="ARBA00022989"/>
    </source>
</evidence>
<feature type="transmembrane region" description="Helical" evidence="6">
    <location>
        <begin position="492"/>
        <end position="515"/>
    </location>
</feature>
<feature type="region of interest" description="Disordered" evidence="5">
    <location>
        <begin position="532"/>
        <end position="554"/>
    </location>
</feature>
<evidence type="ECO:0000313" key="9">
    <source>
        <dbReference type="Proteomes" id="UP001295444"/>
    </source>
</evidence>
<dbReference type="GO" id="GO:0016020">
    <property type="term" value="C:membrane"/>
    <property type="evidence" value="ECO:0007669"/>
    <property type="project" value="UniProtKB-SubCell"/>
</dbReference>
<feature type="transmembrane region" description="Helical" evidence="6">
    <location>
        <begin position="467"/>
        <end position="486"/>
    </location>
</feature>
<dbReference type="Gene3D" id="1.20.1250.20">
    <property type="entry name" value="MFS general substrate transporter like domains"/>
    <property type="match status" value="1"/>
</dbReference>
<feature type="transmembrane region" description="Helical" evidence="6">
    <location>
        <begin position="374"/>
        <end position="395"/>
    </location>
</feature>
<sequence>MALKDVLDKDSLFSPFQATMVFFLCAPLTLVGTHNLMQIFTAAVPPHHCRSNITMYHNRLPTDPCTRFVSFLTNDTESCSDNDGWDYDLSVYTSTIINEWNLVCQREYMKELAQSLYMAGVLVGAIVYGPLADSGLTTHFALLSLSLNNIDTCWYGRATYLKIFIFLYKKFGRRVVLLCCLLQIATMGIGASLSPNIMVYCIFRFMTGMGICGLIINDLGLAMEWTPQRFRPMVSMLQGYCLSIGQTILAGVAYALTDWRWLQLALSLPYFIFFILVWWVPESSRWLLLKKRTHQALTNLNRVARINGKKGDSTITLEMVKLEEQKDSPTRNNKLTPIDLFRTPAMRKITISLCMSWFSGSFCYFALAMDIQRFGLSIYLVQVVFGCTEIPLRVLSTATAAYIGRRFTVFSSLFLSGVFILASLAVPADMLILQMTFSILVRGFLGSYFVCGYLYTAELYPTELRQTGMGFTNMMMRLGAVVSPLVTMTKAYMSFLPLLIFGVVSTVCSIPLLFLPETLNSPLLDTVEEVEKGNRKEMNNNTTKETQSVQNTKL</sequence>
<dbReference type="PROSITE" id="PS50850">
    <property type="entry name" value="MFS"/>
    <property type="match status" value="1"/>
</dbReference>
<feature type="transmembrane region" description="Helical" evidence="6">
    <location>
        <begin position="197"/>
        <end position="216"/>
    </location>
</feature>
<evidence type="ECO:0000256" key="1">
    <source>
        <dbReference type="ARBA" id="ARBA00004141"/>
    </source>
</evidence>
<feature type="transmembrane region" description="Helical" evidence="6">
    <location>
        <begin position="262"/>
        <end position="281"/>
    </location>
</feature>
<dbReference type="SUPFAM" id="SSF103473">
    <property type="entry name" value="MFS general substrate transporter"/>
    <property type="match status" value="1"/>
</dbReference>
<feature type="transmembrane region" description="Helical" evidence="6">
    <location>
        <begin position="407"/>
        <end position="426"/>
    </location>
</feature>
<feature type="domain" description="Major facilitator superfamily (MFS) profile" evidence="7">
    <location>
        <begin position="108"/>
        <end position="520"/>
    </location>
</feature>
<proteinExistence type="predicted"/>
<feature type="transmembrane region" description="Helical" evidence="6">
    <location>
        <begin position="175"/>
        <end position="191"/>
    </location>
</feature>
<keyword evidence="2 6" id="KW-0812">Transmembrane</keyword>
<dbReference type="Pfam" id="PF07690">
    <property type="entry name" value="MFS_1"/>
    <property type="match status" value="1"/>
</dbReference>
<keyword evidence="9" id="KW-1185">Reference proteome</keyword>
<organism evidence="8 9">
    <name type="scientific">Pelobates cultripes</name>
    <name type="common">Western spadefoot toad</name>
    <dbReference type="NCBI Taxonomy" id="61616"/>
    <lineage>
        <taxon>Eukaryota</taxon>
        <taxon>Metazoa</taxon>
        <taxon>Chordata</taxon>
        <taxon>Craniata</taxon>
        <taxon>Vertebrata</taxon>
        <taxon>Euteleostomi</taxon>
        <taxon>Amphibia</taxon>
        <taxon>Batrachia</taxon>
        <taxon>Anura</taxon>
        <taxon>Pelobatoidea</taxon>
        <taxon>Pelobatidae</taxon>
        <taxon>Pelobates</taxon>
    </lineage>
</organism>
<evidence type="ECO:0000256" key="5">
    <source>
        <dbReference type="SAM" id="MobiDB-lite"/>
    </source>
</evidence>
<evidence type="ECO:0000256" key="6">
    <source>
        <dbReference type="SAM" id="Phobius"/>
    </source>
</evidence>
<evidence type="ECO:0000256" key="4">
    <source>
        <dbReference type="ARBA" id="ARBA00023136"/>
    </source>
</evidence>
<feature type="transmembrane region" description="Helical" evidence="6">
    <location>
        <begin position="432"/>
        <end position="455"/>
    </location>
</feature>
<gene>
    <name evidence="8" type="ORF">PECUL_23A005112</name>
</gene>
<name>A0AAD1THP8_PELCU</name>
<dbReference type="InterPro" id="IPR020846">
    <property type="entry name" value="MFS_dom"/>
</dbReference>
<keyword evidence="3 6" id="KW-1133">Transmembrane helix</keyword>
<dbReference type="InterPro" id="IPR036259">
    <property type="entry name" value="MFS_trans_sf"/>
</dbReference>
<reference evidence="8" key="1">
    <citation type="submission" date="2022-03" db="EMBL/GenBank/DDBJ databases">
        <authorList>
            <person name="Alioto T."/>
            <person name="Alioto T."/>
            <person name="Gomez Garrido J."/>
        </authorList>
    </citation>
    <scope>NUCLEOTIDE SEQUENCE</scope>
</reference>
<feature type="transmembrane region" description="Helical" evidence="6">
    <location>
        <begin position="115"/>
        <end position="132"/>
    </location>
</feature>
<feature type="transmembrane region" description="Helical" evidence="6">
    <location>
        <begin position="12"/>
        <end position="31"/>
    </location>
</feature>
<accession>A0AAD1THP8</accession>
<dbReference type="AlphaFoldDB" id="A0AAD1THP8"/>
<dbReference type="GO" id="GO:0022857">
    <property type="term" value="F:transmembrane transporter activity"/>
    <property type="evidence" value="ECO:0007669"/>
    <property type="project" value="InterPro"/>
</dbReference>
<protein>
    <submittedName>
        <fullName evidence="8">Solute carrier family 22 member 6-B-like</fullName>
    </submittedName>
</protein>
<keyword evidence="4 6" id="KW-0472">Membrane</keyword>
<feature type="compositionally biased region" description="Polar residues" evidence="5">
    <location>
        <begin position="539"/>
        <end position="554"/>
    </location>
</feature>
<evidence type="ECO:0000313" key="8">
    <source>
        <dbReference type="EMBL" id="CAH2325252.1"/>
    </source>
</evidence>
<evidence type="ECO:0000259" key="7">
    <source>
        <dbReference type="PROSITE" id="PS50850"/>
    </source>
</evidence>
<dbReference type="EMBL" id="OW240923">
    <property type="protein sequence ID" value="CAH2325252.1"/>
    <property type="molecule type" value="Genomic_DNA"/>
</dbReference>
<dbReference type="Proteomes" id="UP001295444">
    <property type="component" value="Chromosome 12"/>
</dbReference>